<feature type="transmembrane region" description="Helical" evidence="1">
    <location>
        <begin position="169"/>
        <end position="189"/>
    </location>
</feature>
<dbReference type="InterPro" id="IPR039672">
    <property type="entry name" value="MFS_2"/>
</dbReference>
<dbReference type="InterPro" id="IPR001927">
    <property type="entry name" value="Na/Gal_symport"/>
</dbReference>
<name>A0ABT8GAB1_9MICO</name>
<dbReference type="InterPro" id="IPR036259">
    <property type="entry name" value="MFS_trans_sf"/>
</dbReference>
<evidence type="ECO:0000313" key="3">
    <source>
        <dbReference type="Proteomes" id="UP001172728"/>
    </source>
</evidence>
<feature type="transmembrane region" description="Helical" evidence="1">
    <location>
        <begin position="340"/>
        <end position="362"/>
    </location>
</feature>
<dbReference type="Gene3D" id="1.20.1250.20">
    <property type="entry name" value="MFS general substrate transporter like domains"/>
    <property type="match status" value="2"/>
</dbReference>
<feature type="transmembrane region" description="Helical" evidence="1">
    <location>
        <begin position="55"/>
        <end position="77"/>
    </location>
</feature>
<dbReference type="PANTHER" id="PTHR11328">
    <property type="entry name" value="MAJOR FACILITATOR SUPERFAMILY DOMAIN-CONTAINING PROTEIN"/>
    <property type="match status" value="1"/>
</dbReference>
<protein>
    <submittedName>
        <fullName evidence="2">Glycoside-pentoside-hexuronide (GPH):cation symporter</fullName>
    </submittedName>
</protein>
<feature type="transmembrane region" description="Helical" evidence="1">
    <location>
        <begin position="201"/>
        <end position="222"/>
    </location>
</feature>
<reference evidence="2" key="1">
    <citation type="submission" date="2023-06" db="EMBL/GenBank/DDBJ databases">
        <title>Sysu t00192.</title>
        <authorList>
            <person name="Gao L."/>
            <person name="Fang B.-Z."/>
            <person name="Li W.-J."/>
        </authorList>
    </citation>
    <scope>NUCLEOTIDE SEQUENCE</scope>
    <source>
        <strain evidence="2">SYSU T00192</strain>
    </source>
</reference>
<dbReference type="RefSeq" id="WP_301133862.1">
    <property type="nucleotide sequence ID" value="NZ_JAUHPW010000006.1"/>
</dbReference>
<keyword evidence="1" id="KW-1133">Transmembrane helix</keyword>
<keyword evidence="1" id="KW-0472">Membrane</keyword>
<feature type="transmembrane region" description="Helical" evidence="1">
    <location>
        <begin position="429"/>
        <end position="448"/>
    </location>
</feature>
<keyword evidence="3" id="KW-1185">Reference proteome</keyword>
<feature type="transmembrane region" description="Helical" evidence="1">
    <location>
        <begin position="315"/>
        <end position="334"/>
    </location>
</feature>
<gene>
    <name evidence="2" type="ORF">QQX09_09460</name>
</gene>
<dbReference type="CDD" id="cd17332">
    <property type="entry name" value="MFS_MelB_like"/>
    <property type="match status" value="1"/>
</dbReference>
<evidence type="ECO:0000256" key="1">
    <source>
        <dbReference type="SAM" id="Phobius"/>
    </source>
</evidence>
<evidence type="ECO:0000313" key="2">
    <source>
        <dbReference type="EMBL" id="MDN4476080.1"/>
    </source>
</evidence>
<feature type="transmembrane region" description="Helical" evidence="1">
    <location>
        <begin position="98"/>
        <end position="119"/>
    </location>
</feature>
<accession>A0ABT8GAB1</accession>
<dbReference type="PANTHER" id="PTHR11328:SF24">
    <property type="entry name" value="MAJOR FACILITATOR SUPERFAMILY (MFS) PROFILE DOMAIN-CONTAINING PROTEIN"/>
    <property type="match status" value="1"/>
</dbReference>
<dbReference type="EMBL" id="JAUHPW010000006">
    <property type="protein sequence ID" value="MDN4476080.1"/>
    <property type="molecule type" value="Genomic_DNA"/>
</dbReference>
<feature type="transmembrane region" description="Helical" evidence="1">
    <location>
        <begin position="125"/>
        <end position="149"/>
    </location>
</feature>
<dbReference type="NCBIfam" id="TIGR00792">
    <property type="entry name" value="gph"/>
    <property type="match status" value="1"/>
</dbReference>
<proteinExistence type="predicted"/>
<feature type="transmembrane region" description="Helical" evidence="1">
    <location>
        <begin position="382"/>
        <end position="409"/>
    </location>
</feature>
<comment type="caution">
    <text evidence="2">The sequence shown here is derived from an EMBL/GenBank/DDBJ whole genome shotgun (WGS) entry which is preliminary data.</text>
</comment>
<dbReference type="SUPFAM" id="SSF103473">
    <property type="entry name" value="MFS general substrate transporter"/>
    <property type="match status" value="1"/>
</dbReference>
<feature type="transmembrane region" description="Helical" evidence="1">
    <location>
        <begin position="282"/>
        <end position="303"/>
    </location>
</feature>
<feature type="transmembrane region" description="Helical" evidence="1">
    <location>
        <begin position="250"/>
        <end position="276"/>
    </location>
</feature>
<organism evidence="2 3">
    <name type="scientific">Demequina litoralis</name>
    <dbReference type="NCBI Taxonomy" id="3051660"/>
    <lineage>
        <taxon>Bacteria</taxon>
        <taxon>Bacillati</taxon>
        <taxon>Actinomycetota</taxon>
        <taxon>Actinomycetes</taxon>
        <taxon>Micrococcales</taxon>
        <taxon>Demequinaceae</taxon>
        <taxon>Demequina</taxon>
    </lineage>
</organism>
<dbReference type="Proteomes" id="UP001172728">
    <property type="component" value="Unassembled WGS sequence"/>
</dbReference>
<sequence length="469" mass="49943">MTTLENSDKAAATLATSAPKKLSLLDKVAFGTGDLASQLVWTTTSSYLAVFYTDMVGLSAASVGLLILLARIVDAFIDPFVGAAAERTQSRFGRFRTWILRFSPVLSILMVLTFMTVPGSTTVKFIYAIVTYGLLGIVYSMVNVPYGSLVTVMTTDPKERMELGSFRMVGMNIGVVGLSLGTMPLILALSKSTDGTPTIEGYTGAVAIFAVVALALFLLVAWRCKEVVKNPTRGVSLKQTFAAVATNKPLMLVFAMMFLVLTGFFGRLGVAVFYLIYNVGRYDLIAPAMALPSIGAIIGIAAFTPMVNRLGKKKGLAISLVGQSAFLVALYLVGWDNPTLVLVLSFFYGVANFGSPIFFGMIPECIDYAAEKTGVRTDGSAFATVSLATKAASAVGGAVGVMAIGAFGFIANQEQSIETLNGINLVTNIFPVIITLLAFIPLALYPLTEKRYAEVRARLDAKTAAGRED</sequence>
<dbReference type="Pfam" id="PF13347">
    <property type="entry name" value="MFS_2"/>
    <property type="match status" value="1"/>
</dbReference>
<keyword evidence="1" id="KW-0812">Transmembrane</keyword>